<evidence type="ECO:0000313" key="5">
    <source>
        <dbReference type="EMBL" id="QRC95911.1"/>
    </source>
</evidence>
<dbReference type="SMART" id="SM00248">
    <property type="entry name" value="ANK"/>
    <property type="match status" value="9"/>
</dbReference>
<dbReference type="Pfam" id="PF24883">
    <property type="entry name" value="NPHP3_N"/>
    <property type="match status" value="1"/>
</dbReference>
<feature type="repeat" description="ANK" evidence="2">
    <location>
        <begin position="960"/>
        <end position="992"/>
    </location>
</feature>
<dbReference type="PROSITE" id="PS50088">
    <property type="entry name" value="ANK_REPEAT"/>
    <property type="match status" value="7"/>
</dbReference>
<dbReference type="SUPFAM" id="SSF48403">
    <property type="entry name" value="Ankyrin repeat"/>
    <property type="match status" value="1"/>
</dbReference>
<reference evidence="6" key="1">
    <citation type="journal article" date="2021" name="BMC Genomics">
        <title>Chromosome-level genome assembly and manually-curated proteome of model necrotroph Parastagonospora nodorum Sn15 reveals a genome-wide trove of candidate effector homologs, and redundancy of virulence-related functions within an accessory chromosome.</title>
        <authorList>
            <person name="Bertazzoni S."/>
            <person name="Jones D.A.B."/>
            <person name="Phan H.T."/>
            <person name="Tan K.-C."/>
            <person name="Hane J.K."/>
        </authorList>
    </citation>
    <scope>NUCLEOTIDE SEQUENCE [LARGE SCALE GENOMIC DNA]</scope>
    <source>
        <strain evidence="6">SN15 / ATCC MYA-4574 / FGSC 10173)</strain>
    </source>
</reference>
<organism evidence="5 6">
    <name type="scientific">Phaeosphaeria nodorum (strain SN15 / ATCC MYA-4574 / FGSC 10173)</name>
    <name type="common">Glume blotch fungus</name>
    <name type="synonym">Parastagonospora nodorum</name>
    <dbReference type="NCBI Taxonomy" id="321614"/>
    <lineage>
        <taxon>Eukaryota</taxon>
        <taxon>Fungi</taxon>
        <taxon>Dikarya</taxon>
        <taxon>Ascomycota</taxon>
        <taxon>Pezizomycotina</taxon>
        <taxon>Dothideomycetes</taxon>
        <taxon>Pleosporomycetidae</taxon>
        <taxon>Pleosporales</taxon>
        <taxon>Pleosporineae</taxon>
        <taxon>Phaeosphaeriaceae</taxon>
        <taxon>Parastagonospora</taxon>
    </lineage>
</organism>
<evidence type="ECO:0000313" key="6">
    <source>
        <dbReference type="Proteomes" id="UP000663193"/>
    </source>
</evidence>
<name>A0A7U2I133_PHANO</name>
<feature type="repeat" description="ANK" evidence="2">
    <location>
        <begin position="711"/>
        <end position="743"/>
    </location>
</feature>
<dbReference type="OrthoDB" id="195446at2759"/>
<evidence type="ECO:0000259" key="4">
    <source>
        <dbReference type="Pfam" id="PF24883"/>
    </source>
</evidence>
<feature type="repeat" description="ANK" evidence="2">
    <location>
        <begin position="877"/>
        <end position="909"/>
    </location>
</feature>
<evidence type="ECO:0000259" key="3">
    <source>
        <dbReference type="Pfam" id="PF22939"/>
    </source>
</evidence>
<gene>
    <name evidence="5" type="ORF">JI435_055490</name>
</gene>
<evidence type="ECO:0000256" key="2">
    <source>
        <dbReference type="PROSITE-ProRule" id="PRU00023"/>
    </source>
</evidence>
<dbReference type="AlphaFoldDB" id="A0A7U2I133"/>
<proteinExistence type="predicted"/>
<dbReference type="VEuPathDB" id="FungiDB:JI435_055490"/>
<dbReference type="PRINTS" id="PR01415">
    <property type="entry name" value="ANKYRIN"/>
</dbReference>
<dbReference type="PANTHER" id="PTHR10039">
    <property type="entry name" value="AMELOGENIN"/>
    <property type="match status" value="1"/>
</dbReference>
<dbReference type="SUPFAM" id="SSF52540">
    <property type="entry name" value="P-loop containing nucleoside triphosphate hydrolases"/>
    <property type="match status" value="1"/>
</dbReference>
<keyword evidence="1" id="KW-0677">Repeat</keyword>
<protein>
    <recommendedName>
        <fullName evidence="7">NACHT domain-containing protein</fullName>
    </recommendedName>
</protein>
<dbReference type="InterPro" id="IPR027417">
    <property type="entry name" value="P-loop_NTPase"/>
</dbReference>
<dbReference type="Proteomes" id="UP000663193">
    <property type="component" value="Chromosome 6"/>
</dbReference>
<dbReference type="InterPro" id="IPR002110">
    <property type="entry name" value="Ankyrin_rpt"/>
</dbReference>
<feature type="repeat" description="ANK" evidence="2">
    <location>
        <begin position="810"/>
        <end position="842"/>
    </location>
</feature>
<feature type="domain" description="Nephrocystin 3-like N-terminal" evidence="4">
    <location>
        <begin position="226"/>
        <end position="396"/>
    </location>
</feature>
<dbReference type="InterPro" id="IPR056884">
    <property type="entry name" value="NPHP3-like_N"/>
</dbReference>
<dbReference type="EMBL" id="CP069028">
    <property type="protein sequence ID" value="QRC95911.1"/>
    <property type="molecule type" value="Genomic_DNA"/>
</dbReference>
<dbReference type="Pfam" id="PF12796">
    <property type="entry name" value="Ank_2"/>
    <property type="match status" value="4"/>
</dbReference>
<feature type="repeat" description="ANK" evidence="2">
    <location>
        <begin position="744"/>
        <end position="776"/>
    </location>
</feature>
<dbReference type="Gene3D" id="1.25.40.20">
    <property type="entry name" value="Ankyrin repeat-containing domain"/>
    <property type="match status" value="4"/>
</dbReference>
<keyword evidence="6" id="KW-1185">Reference proteome</keyword>
<dbReference type="PROSITE" id="PS50297">
    <property type="entry name" value="ANK_REP_REGION"/>
    <property type="match status" value="6"/>
</dbReference>
<dbReference type="Pfam" id="PF22939">
    <property type="entry name" value="WHD_GPIID"/>
    <property type="match status" value="1"/>
</dbReference>
<evidence type="ECO:0008006" key="7">
    <source>
        <dbReference type="Google" id="ProtNLM"/>
    </source>
</evidence>
<sequence>METAASIIAVLQLSEKVIKYIRDVAGATEDRKRLREQVRACSNILLTLRDGVEDSEEGQAWAETVELLASPLARLQTALELAALKLQAKSSTKERLRWPFKEKEVQKLVEAIESEKTVLILSLDNNSARLLQEINIRSKQSDKQIRELESLLRLHATSNKSDARYLKGAVTTIQDKQTQLQDDLSSLRQATKEKEMANNLLVMLDWLSPIDHASQHYDKISSHQAGTCQWFLDSKKYTTWVDEVRNCTLFCPGIPGAGKTVLASVVIADLRKTFREYSNVTVIFFYCHFKRQKDQTVDGILSSLLKQLMERRVEVSQAVKDLFYERYGLGQNRPKRDELFELLRAELSTYREVLVVLDALDECDASIETLGLLADLQTSFAQSQKGCKVKLMATSRLIPELVEHFGDAETLEIIASNADVRMYLETEIQRKSKLAKLERSLQDEIKSRIIDSVQGMFLLAQLHLDSLLGKRSVKAIRETLKRLATGLGAYDSAYASAMERIESQIGDQVELAKQVLAWIVYAKRQMTATELQEALGVEEGECELDSDNCPELDDMVSVCAGLVTIDQGSGVIRLVHQTTQEYFVRKKQTWFPNAETMIATQCATHLSFNIWGPTYPVLPDVKHTGMALFKYAAQYWGYHAVMAPSALPQVMEFLRKRWNVPNTANFAPTPGALSKLGRSITGLHLAALFGLDSAARILLEESSKPNAMTSDGTTPLHIAASEGNQAVFEILLEWKASVDHQNDEKQTALHLAVVQGHKAIVELLLKHGASVSVRNARKELPLHHVAPHNWGDIAKQLLPNDGSINSQDLMGNSPLHKAAYCGSVETVRVLLQNGANINDQGGAGQGTPLHIAAYNNDLALGKALLDFGASTTERDQQLGTVLMTVVKTGHESFVKLLLDSGADANFPGNSSLGWSLALECSALKHRRNCSPMHYACWHDHTGIVELLLQHGAKPNYDTPDGVTPLHSACWIENERIVALLLDADATPDSRDAAGHTHTT</sequence>
<evidence type="ECO:0000256" key="1">
    <source>
        <dbReference type="ARBA" id="ARBA00022737"/>
    </source>
</evidence>
<keyword evidence="2" id="KW-0040">ANK repeat</keyword>
<feature type="domain" description="GPI inositol-deacylase winged helix" evidence="3">
    <location>
        <begin position="510"/>
        <end position="586"/>
    </location>
</feature>
<dbReference type="InterPro" id="IPR054471">
    <property type="entry name" value="GPIID_WHD"/>
</dbReference>
<accession>A0A7U2I133</accession>
<dbReference type="InterPro" id="IPR036770">
    <property type="entry name" value="Ankyrin_rpt-contain_sf"/>
</dbReference>
<dbReference type="Gene3D" id="3.40.50.300">
    <property type="entry name" value="P-loop containing nucleotide triphosphate hydrolases"/>
    <property type="match status" value="1"/>
</dbReference>
<feature type="repeat" description="ANK" evidence="2">
    <location>
        <begin position="927"/>
        <end position="959"/>
    </location>
</feature>
<dbReference type="PANTHER" id="PTHR10039:SF15">
    <property type="entry name" value="NACHT DOMAIN-CONTAINING PROTEIN"/>
    <property type="match status" value="1"/>
</dbReference>
<feature type="repeat" description="ANK" evidence="2">
    <location>
        <begin position="844"/>
        <end position="876"/>
    </location>
</feature>